<evidence type="ECO:0000256" key="1">
    <source>
        <dbReference type="SAM" id="MobiDB-lite"/>
    </source>
</evidence>
<comment type="caution">
    <text evidence="2">The sequence shown here is derived from an EMBL/GenBank/DDBJ whole genome shotgun (WGS) entry which is preliminary data.</text>
</comment>
<proteinExistence type="predicted"/>
<organism evidence="2 3">
    <name type="scientific">Diutina rugosa</name>
    <name type="common">Yeast</name>
    <name type="synonym">Candida rugosa</name>
    <dbReference type="NCBI Taxonomy" id="5481"/>
    <lineage>
        <taxon>Eukaryota</taxon>
        <taxon>Fungi</taxon>
        <taxon>Dikarya</taxon>
        <taxon>Ascomycota</taxon>
        <taxon>Saccharomycotina</taxon>
        <taxon>Pichiomycetes</taxon>
        <taxon>Debaryomycetaceae</taxon>
        <taxon>Diutina</taxon>
    </lineage>
</organism>
<sequence length="266" mass="28930">MSVMCHILKHLTTAETDDETDSETVSVSSLASPGFTEIDVSATVTMLAWDLGVAVSQLGIDDVIAGPWVYSATSHLRPQLMTSLSVTAAATSYVIADHEVFIELCRLCETNDETTTLVYHPKADDLNQGQVYGSAISAAQHHPSLTFCGPSVAETETTTPVSLSEFGTLNRLCHSVSDPSLRQELQMMVCLHKKVAMTAADMAQWINVRINKDNVTSHPADTETTRDTNSGTTTITEPEFKLTELDVDNDKRMWSMMSAALDTLTV</sequence>
<dbReference type="RefSeq" id="XP_034011488.1">
    <property type="nucleotide sequence ID" value="XM_034156518.1"/>
</dbReference>
<dbReference type="AlphaFoldDB" id="A0A642UKC9"/>
<dbReference type="VEuPathDB" id="FungiDB:DIURU_003724"/>
<accession>A0A642UKC9</accession>
<feature type="region of interest" description="Disordered" evidence="1">
    <location>
        <begin position="215"/>
        <end position="234"/>
    </location>
</feature>
<evidence type="ECO:0000313" key="2">
    <source>
        <dbReference type="EMBL" id="KAA8900612.1"/>
    </source>
</evidence>
<name>A0A642UKC9_DIURU</name>
<protein>
    <submittedName>
        <fullName evidence="2">Uncharacterized protein</fullName>
    </submittedName>
</protein>
<dbReference type="EMBL" id="SWFT01000108">
    <property type="protein sequence ID" value="KAA8900612.1"/>
    <property type="molecule type" value="Genomic_DNA"/>
</dbReference>
<evidence type="ECO:0000313" key="3">
    <source>
        <dbReference type="Proteomes" id="UP000449547"/>
    </source>
</evidence>
<dbReference type="GeneID" id="54782375"/>
<gene>
    <name evidence="2" type="ORF">DIURU_003724</name>
</gene>
<reference evidence="2 3" key="1">
    <citation type="submission" date="2019-07" db="EMBL/GenBank/DDBJ databases">
        <title>Genome assembly of two rare yeast pathogens: Diutina rugosa and Trichomonascus ciferrii.</title>
        <authorList>
            <person name="Mixao V."/>
            <person name="Saus E."/>
            <person name="Hansen A."/>
            <person name="Lass-Flor C."/>
            <person name="Gabaldon T."/>
        </authorList>
    </citation>
    <scope>NUCLEOTIDE SEQUENCE [LARGE SCALE GENOMIC DNA]</scope>
    <source>
        <strain evidence="2 3">CBS 613</strain>
    </source>
</reference>
<dbReference type="Proteomes" id="UP000449547">
    <property type="component" value="Unassembled WGS sequence"/>
</dbReference>
<keyword evidence="3" id="KW-1185">Reference proteome</keyword>